<organism evidence="2 4">
    <name type="scientific">Thermoproteota archaeon</name>
    <dbReference type="NCBI Taxonomy" id="2056631"/>
    <lineage>
        <taxon>Archaea</taxon>
        <taxon>Thermoproteota</taxon>
    </lineage>
</organism>
<evidence type="ECO:0000313" key="3">
    <source>
        <dbReference type="Proteomes" id="UP000268446"/>
    </source>
</evidence>
<protein>
    <submittedName>
        <fullName evidence="2">Uncharacterized protein</fullName>
    </submittedName>
</protein>
<sequence>MRNSAQKGNSLLKLKEATSSSISAQPMDGKCIEKFGTQGRCNDNPLAEMKAMPIISTLFKRQLKSSRKLQRSALDCEQSLVQNTYTQRTIEEC</sequence>
<evidence type="ECO:0000313" key="1">
    <source>
        <dbReference type="EMBL" id="RLE51606.1"/>
    </source>
</evidence>
<reference evidence="3 4" key="1">
    <citation type="submission" date="2018-06" db="EMBL/GenBank/DDBJ databases">
        <title>Extensive metabolic versatility and redundancy in microbially diverse, dynamic hydrothermal sediments.</title>
        <authorList>
            <person name="Dombrowski N."/>
            <person name="Teske A."/>
            <person name="Baker B.J."/>
        </authorList>
    </citation>
    <scope>NUCLEOTIDE SEQUENCE [LARGE SCALE GENOMIC DNA]</scope>
    <source>
        <strain evidence="2">B20_G2</strain>
        <strain evidence="1">B29_G17</strain>
    </source>
</reference>
<dbReference type="EMBL" id="QMRA01000084">
    <property type="protein sequence ID" value="RLE53055.1"/>
    <property type="molecule type" value="Genomic_DNA"/>
</dbReference>
<accession>A0A497F0Q7</accession>
<dbReference type="AlphaFoldDB" id="A0A497F0Q7"/>
<comment type="caution">
    <text evidence="2">The sequence shown here is derived from an EMBL/GenBank/DDBJ whole genome shotgun (WGS) entry which is preliminary data.</text>
</comment>
<evidence type="ECO:0000313" key="2">
    <source>
        <dbReference type="EMBL" id="RLE53055.1"/>
    </source>
</evidence>
<gene>
    <name evidence="1" type="ORF">DRJ20_01830</name>
    <name evidence="2" type="ORF">DRJ26_03890</name>
</gene>
<dbReference type="Proteomes" id="UP000268446">
    <property type="component" value="Unassembled WGS sequence"/>
</dbReference>
<dbReference type="EMBL" id="QMQZ01000043">
    <property type="protein sequence ID" value="RLE51606.1"/>
    <property type="molecule type" value="Genomic_DNA"/>
</dbReference>
<name>A0A497F0Q7_9CREN</name>
<evidence type="ECO:0000313" key="4">
    <source>
        <dbReference type="Proteomes" id="UP000269499"/>
    </source>
</evidence>
<dbReference type="Proteomes" id="UP000269499">
    <property type="component" value="Unassembled WGS sequence"/>
</dbReference>
<proteinExistence type="predicted"/>